<organism evidence="1 2">
    <name type="scientific">Planosporangium mesophilum</name>
    <dbReference type="NCBI Taxonomy" id="689768"/>
    <lineage>
        <taxon>Bacteria</taxon>
        <taxon>Bacillati</taxon>
        <taxon>Actinomycetota</taxon>
        <taxon>Actinomycetes</taxon>
        <taxon>Micromonosporales</taxon>
        <taxon>Micromonosporaceae</taxon>
        <taxon>Planosporangium</taxon>
    </lineage>
</organism>
<keyword evidence="2" id="KW-1185">Reference proteome</keyword>
<dbReference type="SUPFAM" id="SSF54862">
    <property type="entry name" value="4Fe-4S ferredoxins"/>
    <property type="match status" value="1"/>
</dbReference>
<dbReference type="RefSeq" id="WP_168113269.1">
    <property type="nucleotide sequence ID" value="NZ_BOON01000001.1"/>
</dbReference>
<evidence type="ECO:0000313" key="1">
    <source>
        <dbReference type="EMBL" id="GII20420.1"/>
    </source>
</evidence>
<sequence>MWRVRVDGACIGSGSCVGVAPGHFALGSDNRSRPLSDEIEPDEAILDAVASCPVEAITIEDADTGEPVEP</sequence>
<dbReference type="EMBL" id="BOON01000001">
    <property type="protein sequence ID" value="GII20420.1"/>
    <property type="molecule type" value="Genomic_DNA"/>
</dbReference>
<evidence type="ECO:0008006" key="3">
    <source>
        <dbReference type="Google" id="ProtNLM"/>
    </source>
</evidence>
<evidence type="ECO:0000313" key="2">
    <source>
        <dbReference type="Proteomes" id="UP000599074"/>
    </source>
</evidence>
<accession>A0A8J3WXM7</accession>
<dbReference type="AlphaFoldDB" id="A0A8J3WXM7"/>
<reference evidence="1" key="1">
    <citation type="submission" date="2021-01" db="EMBL/GenBank/DDBJ databases">
        <title>Whole genome shotgun sequence of Planosporangium mesophilum NBRC 109066.</title>
        <authorList>
            <person name="Komaki H."/>
            <person name="Tamura T."/>
        </authorList>
    </citation>
    <scope>NUCLEOTIDE SEQUENCE</scope>
    <source>
        <strain evidence="1">NBRC 109066</strain>
    </source>
</reference>
<dbReference type="Gene3D" id="3.30.70.20">
    <property type="match status" value="1"/>
</dbReference>
<gene>
    <name evidence="1" type="ORF">Pme01_00170</name>
</gene>
<protein>
    <recommendedName>
        <fullName evidence="3">Ferredoxin</fullName>
    </recommendedName>
</protein>
<proteinExistence type="predicted"/>
<comment type="caution">
    <text evidence="1">The sequence shown here is derived from an EMBL/GenBank/DDBJ whole genome shotgun (WGS) entry which is preliminary data.</text>
</comment>
<name>A0A8J3WXM7_9ACTN</name>
<dbReference type="Proteomes" id="UP000599074">
    <property type="component" value="Unassembled WGS sequence"/>
</dbReference>
<dbReference type="Pfam" id="PF13370">
    <property type="entry name" value="Fer4_13"/>
    <property type="match status" value="1"/>
</dbReference>